<reference evidence="2 3" key="1">
    <citation type="submission" date="2017-09" db="EMBL/GenBank/DDBJ databases">
        <authorList>
            <person name="Ehlers B."/>
            <person name="Leendertz F.H."/>
        </authorList>
    </citation>
    <scope>NUCLEOTIDE SEQUENCE [LARGE SCALE GENOMIC DNA]</scope>
    <source>
        <strain evidence="2 3">DSM 16848</strain>
    </source>
</reference>
<dbReference type="GO" id="GO:0016740">
    <property type="term" value="F:transferase activity"/>
    <property type="evidence" value="ECO:0007669"/>
    <property type="project" value="UniProtKB-KW"/>
</dbReference>
<accession>A0A286E4Z4</accession>
<dbReference type="Pfam" id="PF00535">
    <property type="entry name" value="Glycos_transf_2"/>
    <property type="match status" value="1"/>
</dbReference>
<dbReference type="CDD" id="cd00761">
    <property type="entry name" value="Glyco_tranf_GTA_type"/>
    <property type="match status" value="1"/>
</dbReference>
<dbReference type="OrthoDB" id="9802649at2"/>
<gene>
    <name evidence="2" type="ORF">SAMN02746062_00459</name>
</gene>
<dbReference type="PANTHER" id="PTHR43685:SF2">
    <property type="entry name" value="GLYCOSYLTRANSFERASE 2-LIKE DOMAIN-CONTAINING PROTEIN"/>
    <property type="match status" value="1"/>
</dbReference>
<protein>
    <submittedName>
        <fullName evidence="2">Glycosyl transferase family 2</fullName>
    </submittedName>
</protein>
<dbReference type="PANTHER" id="PTHR43685">
    <property type="entry name" value="GLYCOSYLTRANSFERASE"/>
    <property type="match status" value="1"/>
</dbReference>
<dbReference type="AlphaFoldDB" id="A0A286E4Z4"/>
<dbReference type="InterPro" id="IPR029044">
    <property type="entry name" value="Nucleotide-diphossugar_trans"/>
</dbReference>
<dbReference type="InterPro" id="IPR001173">
    <property type="entry name" value="Glyco_trans_2-like"/>
</dbReference>
<keyword evidence="3" id="KW-1185">Reference proteome</keyword>
<keyword evidence="2" id="KW-0808">Transferase</keyword>
<evidence type="ECO:0000313" key="2">
    <source>
        <dbReference type="EMBL" id="SOD65980.1"/>
    </source>
</evidence>
<evidence type="ECO:0000259" key="1">
    <source>
        <dbReference type="Pfam" id="PF00535"/>
    </source>
</evidence>
<feature type="domain" description="Glycosyltransferase 2-like" evidence="1">
    <location>
        <begin position="5"/>
        <end position="136"/>
    </location>
</feature>
<dbReference type="InterPro" id="IPR050834">
    <property type="entry name" value="Glycosyltransf_2"/>
</dbReference>
<organism evidence="2 3">
    <name type="scientific">Alysiella filiformis DSM 16848</name>
    <dbReference type="NCBI Taxonomy" id="1120981"/>
    <lineage>
        <taxon>Bacteria</taxon>
        <taxon>Pseudomonadati</taxon>
        <taxon>Pseudomonadota</taxon>
        <taxon>Betaproteobacteria</taxon>
        <taxon>Neisseriales</taxon>
        <taxon>Neisseriaceae</taxon>
        <taxon>Alysiella</taxon>
    </lineage>
</organism>
<name>A0A286E4Z4_9NEIS</name>
<dbReference type="SUPFAM" id="SSF53448">
    <property type="entry name" value="Nucleotide-diphospho-sugar transferases"/>
    <property type="match status" value="1"/>
</dbReference>
<evidence type="ECO:0000313" key="3">
    <source>
        <dbReference type="Proteomes" id="UP000219669"/>
    </source>
</evidence>
<dbReference type="Proteomes" id="UP000219669">
    <property type="component" value="Unassembled WGS sequence"/>
</dbReference>
<dbReference type="RefSeq" id="WP_097113546.1">
    <property type="nucleotide sequence ID" value="NZ_CP083931.1"/>
</dbReference>
<dbReference type="EMBL" id="OCNF01000003">
    <property type="protein sequence ID" value="SOD65980.1"/>
    <property type="molecule type" value="Genomic_DNA"/>
</dbReference>
<dbReference type="Gene3D" id="3.90.550.10">
    <property type="entry name" value="Spore Coat Polysaccharide Biosynthesis Protein SpsA, Chain A"/>
    <property type="match status" value="1"/>
</dbReference>
<proteinExistence type="predicted"/>
<sequence>MKLDIIIPCYNAESTLKRAVLSCIMQPELNQLWLVDDGSTDNTWRLIQQLAAEYPQIRAERLPENGGVARARNWGALQSEADLIAFLDADDAYENGALAAAYFSFQHFDYLGLIRLKVKPVGLSERYAQHEKIDHAWRILEMTVGGNMVFRRHFFLACGGFPRNELFKQFGGEDGALGLATTYNSVVGTLFGENEPGVLHYCRDGMHAERLLEAFLYDLHDPRITQTDKDEADSVTQNIGTQLQGLKTILSVAQSGIMPLQVSRE</sequence>